<sequence>MVNADLEFEKEPLEVSVEEGQTSGDLVTTEGDPGDQTVSFVDVVKGPSTGVVLLVLWRTLEGMTLWKNLLILRIHGLQ</sequence>
<accession>A0AAV2F6F3</accession>
<gene>
    <name evidence="1" type="ORF">LTRI10_LOCUS34380</name>
</gene>
<dbReference type="Proteomes" id="UP001497516">
    <property type="component" value="Chromosome 6"/>
</dbReference>
<name>A0AAV2F6F3_9ROSI</name>
<organism evidence="1 2">
    <name type="scientific">Linum trigynum</name>
    <dbReference type="NCBI Taxonomy" id="586398"/>
    <lineage>
        <taxon>Eukaryota</taxon>
        <taxon>Viridiplantae</taxon>
        <taxon>Streptophyta</taxon>
        <taxon>Embryophyta</taxon>
        <taxon>Tracheophyta</taxon>
        <taxon>Spermatophyta</taxon>
        <taxon>Magnoliopsida</taxon>
        <taxon>eudicotyledons</taxon>
        <taxon>Gunneridae</taxon>
        <taxon>Pentapetalae</taxon>
        <taxon>rosids</taxon>
        <taxon>fabids</taxon>
        <taxon>Malpighiales</taxon>
        <taxon>Linaceae</taxon>
        <taxon>Linum</taxon>
    </lineage>
</organism>
<reference evidence="1 2" key="1">
    <citation type="submission" date="2024-04" db="EMBL/GenBank/DDBJ databases">
        <authorList>
            <person name="Fracassetti M."/>
        </authorList>
    </citation>
    <scope>NUCLEOTIDE SEQUENCE [LARGE SCALE GENOMIC DNA]</scope>
</reference>
<dbReference type="AlphaFoldDB" id="A0AAV2F6F3"/>
<protein>
    <submittedName>
        <fullName evidence="1">Uncharacterized protein</fullName>
    </submittedName>
</protein>
<evidence type="ECO:0000313" key="2">
    <source>
        <dbReference type="Proteomes" id="UP001497516"/>
    </source>
</evidence>
<evidence type="ECO:0000313" key="1">
    <source>
        <dbReference type="EMBL" id="CAL1393836.1"/>
    </source>
</evidence>
<proteinExistence type="predicted"/>
<keyword evidence="2" id="KW-1185">Reference proteome</keyword>
<dbReference type="EMBL" id="OZ034819">
    <property type="protein sequence ID" value="CAL1393836.1"/>
    <property type="molecule type" value="Genomic_DNA"/>
</dbReference>